<evidence type="ECO:0000256" key="1">
    <source>
        <dbReference type="SAM" id="Phobius"/>
    </source>
</evidence>
<organism evidence="2 3">
    <name type="scientific">Paraburkholderia azotifigens</name>
    <dbReference type="NCBI Taxonomy" id="2057004"/>
    <lineage>
        <taxon>Bacteria</taxon>
        <taxon>Pseudomonadati</taxon>
        <taxon>Pseudomonadota</taxon>
        <taxon>Betaproteobacteria</taxon>
        <taxon>Burkholderiales</taxon>
        <taxon>Burkholderiaceae</taxon>
        <taxon>Paraburkholderia</taxon>
    </lineage>
</organism>
<protein>
    <recommendedName>
        <fullName evidence="4">DUF4175 domain-containing protein</fullName>
    </recommendedName>
</protein>
<evidence type="ECO:0000313" key="3">
    <source>
        <dbReference type="Proteomes" id="UP001481677"/>
    </source>
</evidence>
<evidence type="ECO:0000313" key="2">
    <source>
        <dbReference type="EMBL" id="MEM5340713.1"/>
    </source>
</evidence>
<keyword evidence="1" id="KW-0812">Transmembrane</keyword>
<dbReference type="RefSeq" id="WP_028367957.1">
    <property type="nucleotide sequence ID" value="NZ_JAZHGA010000008.1"/>
</dbReference>
<name>A0ABU9R1F5_9BURK</name>
<dbReference type="EMBL" id="JAZHGA010000008">
    <property type="protein sequence ID" value="MEM5340713.1"/>
    <property type="molecule type" value="Genomic_DNA"/>
</dbReference>
<reference evidence="2 3" key="1">
    <citation type="submission" date="2024-01" db="EMBL/GenBank/DDBJ databases">
        <title>The diversity of rhizobia nodulating Mimosa spp. in eleven states of Brazil covering several biomes is determined by host plant, location, and edaphic factors.</title>
        <authorList>
            <person name="Rouws L."/>
            <person name="Barauna A."/>
            <person name="Beukes C."/>
            <person name="De Faria S.M."/>
            <person name="Gross E."/>
            <person name="Dos Reis Junior F.B."/>
            <person name="Simon M."/>
            <person name="Maluk M."/>
            <person name="Odee D.W."/>
            <person name="Kenicer G."/>
            <person name="Young J.P.W."/>
            <person name="Reis V.M."/>
            <person name="Zilli J."/>
            <person name="James E.K."/>
        </authorList>
    </citation>
    <scope>NUCLEOTIDE SEQUENCE [LARGE SCALE GENOMIC DNA]</scope>
    <source>
        <strain evidence="2 3">JPY530</strain>
    </source>
</reference>
<accession>A0ABU9R1F5</accession>
<keyword evidence="1" id="KW-0472">Membrane</keyword>
<feature type="transmembrane region" description="Helical" evidence="1">
    <location>
        <begin position="46"/>
        <end position="68"/>
    </location>
</feature>
<comment type="caution">
    <text evidence="2">The sequence shown here is derived from an EMBL/GenBank/DDBJ whole genome shotgun (WGS) entry which is preliminary data.</text>
</comment>
<keyword evidence="3" id="KW-1185">Reference proteome</keyword>
<evidence type="ECO:0008006" key="4">
    <source>
        <dbReference type="Google" id="ProtNLM"/>
    </source>
</evidence>
<keyword evidence="1" id="KW-1133">Transmembrane helix</keyword>
<sequence>MIKLLRLFARIFVIAIAGVALIRVFVILFVTLIYGGRWPWGMNDLWFVLKQGTLAAAVFWIFATVAYIRRRG</sequence>
<feature type="transmembrane region" description="Helical" evidence="1">
    <location>
        <begin position="7"/>
        <end position="34"/>
    </location>
</feature>
<dbReference type="Proteomes" id="UP001481677">
    <property type="component" value="Unassembled WGS sequence"/>
</dbReference>
<proteinExistence type="predicted"/>
<gene>
    <name evidence="2" type="ORF">V4C56_13925</name>
</gene>